<organism evidence="1 2">
    <name type="scientific">Xylanibacter ruminicola</name>
    <name type="common">Prevotella ruminicola</name>
    <dbReference type="NCBI Taxonomy" id="839"/>
    <lineage>
        <taxon>Bacteria</taxon>
        <taxon>Pseudomonadati</taxon>
        <taxon>Bacteroidota</taxon>
        <taxon>Bacteroidia</taxon>
        <taxon>Bacteroidales</taxon>
        <taxon>Prevotellaceae</taxon>
        <taxon>Xylanibacter</taxon>
    </lineage>
</organism>
<sequence>MARKYSWPHIISDLAVVSLKIKCTRPTINAVTKNSENGALSSTCVCSDLKENISTAVNAKNGKVSTE</sequence>
<dbReference type="AlphaFoldDB" id="A0AA37I1E7"/>
<proteinExistence type="predicted"/>
<evidence type="ECO:0000313" key="1">
    <source>
        <dbReference type="EMBL" id="GJG33765.1"/>
    </source>
</evidence>
<reference evidence="1" key="1">
    <citation type="submission" date="2021-08" db="EMBL/GenBank/DDBJ databases">
        <title>Prevotella lacticifex sp. nov., isolated from rumen of cow.</title>
        <authorList>
            <person name="Shinkai T."/>
            <person name="Ikeyama N."/>
            <person name="Kumagai M."/>
            <person name="Ohmori H."/>
            <person name="Sakamoto M."/>
            <person name="Ohkuma M."/>
            <person name="Mitsumori M."/>
        </authorList>
    </citation>
    <scope>NUCLEOTIDE SEQUENCE</scope>
    <source>
        <strain evidence="1">JCM 8259</strain>
    </source>
</reference>
<protein>
    <submittedName>
        <fullName evidence="1">Uncharacterized protein</fullName>
    </submittedName>
</protein>
<accession>A0AA37I1E7</accession>
<gene>
    <name evidence="1" type="ORF">PRMUPPPA20_18740</name>
</gene>
<name>A0AA37I1E7_XYLRU</name>
<comment type="caution">
    <text evidence="1">The sequence shown here is derived from an EMBL/GenBank/DDBJ whole genome shotgun (WGS) entry which is preliminary data.</text>
</comment>
<dbReference type="Proteomes" id="UP000887097">
    <property type="component" value="Unassembled WGS sequence"/>
</dbReference>
<dbReference type="EMBL" id="BPTT01000001">
    <property type="protein sequence ID" value="GJG33765.1"/>
    <property type="molecule type" value="Genomic_DNA"/>
</dbReference>
<evidence type="ECO:0000313" key="2">
    <source>
        <dbReference type="Proteomes" id="UP000887097"/>
    </source>
</evidence>